<evidence type="ECO:0000256" key="4">
    <source>
        <dbReference type="ARBA" id="ARBA00022946"/>
    </source>
</evidence>
<dbReference type="STRING" id="396776.A0A0J8UV24"/>
<organism evidence="8 9">
    <name type="scientific">Coccidioides immitis H538.4</name>
    <dbReference type="NCBI Taxonomy" id="396776"/>
    <lineage>
        <taxon>Eukaryota</taxon>
        <taxon>Fungi</taxon>
        <taxon>Dikarya</taxon>
        <taxon>Ascomycota</taxon>
        <taxon>Pezizomycotina</taxon>
        <taxon>Eurotiomycetes</taxon>
        <taxon>Eurotiomycetidae</taxon>
        <taxon>Onygenales</taxon>
        <taxon>Onygenaceae</taxon>
        <taxon>Coccidioides</taxon>
    </lineage>
</organism>
<feature type="region of interest" description="Disordered" evidence="7">
    <location>
        <begin position="36"/>
        <end position="60"/>
    </location>
</feature>
<dbReference type="EMBL" id="DS017041">
    <property type="protein sequence ID" value="KMU91683.1"/>
    <property type="molecule type" value="Genomic_DNA"/>
</dbReference>
<feature type="compositionally biased region" description="Polar residues" evidence="7">
    <location>
        <begin position="47"/>
        <end position="60"/>
    </location>
</feature>
<sequence length="392" mass="43972">MLGRPAPFARCIRCISPAFYPALYHQLPPRPLRMGGKVSSPVPSAHYPSTSRPFSGNSGNKIYPVPSQGQDPCSYTAGRFLHQDELQRNARHVQFSFSTLCEVAIGLCQGASRVTSYEKKEGGYNRVFVLACDNGERLVARIPTRVAGAPRLTTNSEVATIAYLQSKTSLPLPKVLAWNDDPSNPVGAEYIIQAHVDGVLLHEQWPQMDGLQHMQCTKHLSLKIPEMTSLNFPAYGNIYFSDAPIEAALKVPLQDDDRFCIGPYCSPLFWHRGAGEPELYGEPKLADLSALWDKPELGLSAQYAFATSEGELAEHRKQYEDFDATQKLKTWLKMSLQSSSDGWMSNELWEDAREANRMVYEQWMETSRESEARGDDSMTVEKAEKLWPFDAR</sequence>
<keyword evidence="4" id="KW-0809">Transit peptide</keyword>
<dbReference type="PANTHER" id="PTHR36091">
    <property type="entry name" value="ALTERED INHERITANCE OF MITOCHONDRIA PROTEIN 9, MITOCHONDRIAL"/>
    <property type="match status" value="1"/>
</dbReference>
<protein>
    <recommendedName>
        <fullName evidence="3">Altered inheritance of mitochondria protein 9, mitochondrial</fullName>
    </recommendedName>
    <alternativeName>
        <fullName evidence="6">Found in mitochondrial proteome protein 29</fullName>
    </alternativeName>
</protein>
<dbReference type="eggNOG" id="ENOG502SIYK">
    <property type="taxonomic scope" value="Eukaryota"/>
</dbReference>
<dbReference type="SUPFAM" id="SSF56112">
    <property type="entry name" value="Protein kinase-like (PK-like)"/>
    <property type="match status" value="1"/>
</dbReference>
<evidence type="ECO:0000313" key="9">
    <source>
        <dbReference type="Proteomes" id="UP000054563"/>
    </source>
</evidence>
<evidence type="ECO:0000256" key="2">
    <source>
        <dbReference type="ARBA" id="ARBA00005543"/>
    </source>
</evidence>
<evidence type="ECO:0000256" key="7">
    <source>
        <dbReference type="SAM" id="MobiDB-lite"/>
    </source>
</evidence>
<comment type="similarity">
    <text evidence="2">Belongs to the AIM9 family.</text>
</comment>
<keyword evidence="5" id="KW-0496">Mitochondrion</keyword>
<dbReference type="InterPro" id="IPR011009">
    <property type="entry name" value="Kinase-like_dom_sf"/>
</dbReference>
<reference evidence="9" key="1">
    <citation type="journal article" date="2010" name="Genome Res.">
        <title>Population genomic sequencing of Coccidioides fungi reveals recent hybridization and transposon control.</title>
        <authorList>
            <person name="Neafsey D.E."/>
            <person name="Barker B.M."/>
            <person name="Sharpton T.J."/>
            <person name="Stajich J.E."/>
            <person name="Park D.J."/>
            <person name="Whiston E."/>
            <person name="Hung C.-Y."/>
            <person name="McMahan C."/>
            <person name="White J."/>
            <person name="Sykes S."/>
            <person name="Heiman D."/>
            <person name="Young S."/>
            <person name="Zeng Q."/>
            <person name="Abouelleil A."/>
            <person name="Aftuck L."/>
            <person name="Bessette D."/>
            <person name="Brown A."/>
            <person name="FitzGerald M."/>
            <person name="Lui A."/>
            <person name="Macdonald J.P."/>
            <person name="Priest M."/>
            <person name="Orbach M.J."/>
            <person name="Galgiani J.N."/>
            <person name="Kirkland T.N."/>
            <person name="Cole G.T."/>
            <person name="Birren B.W."/>
            <person name="Henn M.R."/>
            <person name="Taylor J.W."/>
            <person name="Rounsley S.D."/>
        </authorList>
    </citation>
    <scope>NUCLEOTIDE SEQUENCE [LARGE SCALE GENOMIC DNA]</scope>
    <source>
        <strain evidence="9">H538.4</strain>
    </source>
</reference>
<dbReference type="VEuPathDB" id="FungiDB:CIHG_09490"/>
<accession>A0A0J8UV24</accession>
<name>A0A0J8UV24_COCIT</name>
<comment type="subcellular location">
    <subcellularLocation>
        <location evidence="1">Mitochondrion</location>
    </subcellularLocation>
</comment>
<evidence type="ECO:0000256" key="3">
    <source>
        <dbReference type="ARBA" id="ARBA00016197"/>
    </source>
</evidence>
<evidence type="ECO:0000256" key="5">
    <source>
        <dbReference type="ARBA" id="ARBA00023128"/>
    </source>
</evidence>
<dbReference type="Proteomes" id="UP000054563">
    <property type="component" value="Unassembled WGS sequence"/>
</dbReference>
<dbReference type="GO" id="GO:0005739">
    <property type="term" value="C:mitochondrion"/>
    <property type="evidence" value="ECO:0007669"/>
    <property type="project" value="UniProtKB-SubCell"/>
</dbReference>
<evidence type="ECO:0000256" key="1">
    <source>
        <dbReference type="ARBA" id="ARBA00004173"/>
    </source>
</evidence>
<evidence type="ECO:0000256" key="6">
    <source>
        <dbReference type="ARBA" id="ARBA00031849"/>
    </source>
</evidence>
<evidence type="ECO:0000313" key="8">
    <source>
        <dbReference type="EMBL" id="KMU91683.1"/>
    </source>
</evidence>
<dbReference type="AlphaFoldDB" id="A0A0J8UV24"/>
<gene>
    <name evidence="8" type="ORF">CIHG_09490</name>
</gene>
<proteinExistence type="inferred from homology"/>
<dbReference type="InterPro" id="IPR051035">
    <property type="entry name" value="Mito_inheritance_9"/>
</dbReference>
<dbReference type="PANTHER" id="PTHR36091:SF1">
    <property type="entry name" value="ALTERED INHERITANCE OF MITOCHONDRIA PROTEIN 9, MITOCHONDRIAL"/>
    <property type="match status" value="1"/>
</dbReference>
<dbReference type="OrthoDB" id="2831558at2759"/>